<dbReference type="PROSITE" id="PS50102">
    <property type="entry name" value="RRM"/>
    <property type="match status" value="1"/>
</dbReference>
<dbReference type="SUPFAM" id="SSF54928">
    <property type="entry name" value="RNA-binding domain, RBD"/>
    <property type="match status" value="1"/>
</dbReference>
<dbReference type="AlphaFoldDB" id="W6NG57"/>
<evidence type="ECO:0000256" key="6">
    <source>
        <dbReference type="SAM" id="MobiDB-lite"/>
    </source>
</evidence>
<reference evidence="8" key="2">
    <citation type="submission" date="2013-05" db="EMBL/GenBank/DDBJ databases">
        <title>The genome and transcriptome of Haemonchus contortus: a key model parasite for drug and vaccine discovery.</title>
        <authorList>
            <person name="Laing R."/>
            <person name="Kikuchi T."/>
            <person name="Martinelli A."/>
            <person name="Tsai I.J."/>
            <person name="Beech R.N."/>
            <person name="Redman E."/>
            <person name="Holroyd N."/>
            <person name="Bartley D.J."/>
            <person name="Beasley H."/>
            <person name="Britton C."/>
            <person name="Curran D."/>
            <person name="Devaney E."/>
            <person name="Gilabert A."/>
            <person name="Jackson F."/>
            <person name="Hunt M."/>
            <person name="Johnston S."/>
            <person name="Kryukov I."/>
            <person name="Li K."/>
            <person name="Morrison A.A."/>
            <person name="Reid A.J."/>
            <person name="Sargison N."/>
            <person name="Saunders G."/>
            <person name="Wasmuth J.D."/>
            <person name="Wolstenholme A."/>
            <person name="Berriman M."/>
            <person name="Gilleard J.S."/>
            <person name="Cotton J.A."/>
        </authorList>
    </citation>
    <scope>NUCLEOTIDE SEQUENCE [LARGE SCALE GENOMIC DNA]</scope>
    <source>
        <strain evidence="8">ISE/inbred ISE</strain>
    </source>
</reference>
<dbReference type="PANTHER" id="PTHR48039:SF5">
    <property type="entry name" value="RNA-BINDING PROTEIN 28"/>
    <property type="match status" value="1"/>
</dbReference>
<accession>W6NG57</accession>
<dbReference type="InterPro" id="IPR035979">
    <property type="entry name" value="RBD_domain_sf"/>
</dbReference>
<dbReference type="Pfam" id="PF00076">
    <property type="entry name" value="RRM_1"/>
    <property type="match status" value="1"/>
</dbReference>
<keyword evidence="4" id="KW-0539">Nucleus</keyword>
<dbReference type="GO" id="GO:0003729">
    <property type="term" value="F:mRNA binding"/>
    <property type="evidence" value="ECO:0007669"/>
    <property type="project" value="TreeGrafter"/>
</dbReference>
<keyword evidence="2" id="KW-0677">Repeat</keyword>
<dbReference type="InterPro" id="IPR012677">
    <property type="entry name" value="Nucleotide-bd_a/b_plait_sf"/>
</dbReference>
<dbReference type="GO" id="GO:0005730">
    <property type="term" value="C:nucleolus"/>
    <property type="evidence" value="ECO:0007669"/>
    <property type="project" value="TreeGrafter"/>
</dbReference>
<protein>
    <submittedName>
        <fullName evidence="8">RNA recognition motif domain containing protein</fullName>
    </submittedName>
</protein>
<evidence type="ECO:0000313" key="8">
    <source>
        <dbReference type="EMBL" id="CDL95725.1"/>
    </source>
</evidence>
<dbReference type="SMART" id="SM00360">
    <property type="entry name" value="RRM"/>
    <property type="match status" value="1"/>
</dbReference>
<evidence type="ECO:0000256" key="2">
    <source>
        <dbReference type="ARBA" id="ARBA00022737"/>
    </source>
</evidence>
<sequence length="317" mass="35902">MCCINLKQRTAFVHFSKPEEAKACLEAAENGLQIDGRDVVGSLAMQRENATSIQKRKNLKVPEDKRNLRLVRFSLIREGTSAANGMSSEDARKRQRLAESSRRKLENLHMFISPTRLMVHNLPSSMTDGKLREICLEAAGKFAHITECRIWKDTSKLDSKGNARSKGYAFVNFSEHSDALQCLQKLNNNPHIFTNERRPIVEFAIENLLAIRAKVRRSAHSKGETLTGRELSDKVKIQVKHSIEEVSKSGMKVMPKFLGRKLRHKNMSKTQLKKKRKGSQSSSTNSTKKFKKEDGTARNVGAKKNKKLMTKYLAFSS</sequence>
<dbReference type="InterPro" id="IPR051945">
    <property type="entry name" value="RRM_MRD1_RNA_proc_ribogen"/>
</dbReference>
<dbReference type="Gene3D" id="3.30.70.330">
    <property type="match status" value="2"/>
</dbReference>
<dbReference type="FunFam" id="3.30.70.330:FF:000182">
    <property type="entry name" value="RNA-binding motif protein 28"/>
    <property type="match status" value="1"/>
</dbReference>
<feature type="compositionally biased region" description="Basic residues" evidence="6">
    <location>
        <begin position="265"/>
        <end position="278"/>
    </location>
</feature>
<evidence type="ECO:0000256" key="3">
    <source>
        <dbReference type="ARBA" id="ARBA00022884"/>
    </source>
</evidence>
<feature type="region of interest" description="Disordered" evidence="6">
    <location>
        <begin position="265"/>
        <end position="307"/>
    </location>
</feature>
<dbReference type="CDD" id="cd12416">
    <property type="entry name" value="RRM4_RBM28_like"/>
    <property type="match status" value="1"/>
</dbReference>
<evidence type="ECO:0000256" key="5">
    <source>
        <dbReference type="PROSITE-ProRule" id="PRU00176"/>
    </source>
</evidence>
<comment type="subcellular location">
    <subcellularLocation>
        <location evidence="1">Nucleus</location>
    </subcellularLocation>
</comment>
<evidence type="ECO:0000256" key="1">
    <source>
        <dbReference type="ARBA" id="ARBA00004123"/>
    </source>
</evidence>
<evidence type="ECO:0000259" key="7">
    <source>
        <dbReference type="PROSITE" id="PS50102"/>
    </source>
</evidence>
<keyword evidence="3 5" id="KW-0694">RNA-binding</keyword>
<gene>
    <name evidence="8" type="ORF">HCOI_01576900</name>
</gene>
<dbReference type="PANTHER" id="PTHR48039">
    <property type="entry name" value="RNA-BINDING MOTIF PROTEIN 14B"/>
    <property type="match status" value="1"/>
</dbReference>
<proteinExistence type="predicted"/>
<feature type="domain" description="RRM" evidence="7">
    <location>
        <begin position="115"/>
        <end position="206"/>
    </location>
</feature>
<evidence type="ECO:0000256" key="4">
    <source>
        <dbReference type="ARBA" id="ARBA00023242"/>
    </source>
</evidence>
<reference evidence="8" key="1">
    <citation type="submission" date="2013-03" db="EMBL/GenBank/DDBJ databases">
        <authorList>
            <person name="Aslett M."/>
        </authorList>
    </citation>
    <scope>NUCLEOTIDE SEQUENCE [LARGE SCALE GENOMIC DNA]</scope>
    <source>
        <strain evidence="8">ISE/inbred ISE</strain>
    </source>
</reference>
<comment type="caution">
    <text evidence="8">The sequence shown here is derived from an EMBL/GenBank/DDBJ whole genome shotgun (WGS) entry which is preliminary data.</text>
</comment>
<dbReference type="EMBL" id="CAVP010059335">
    <property type="protein sequence ID" value="CDL95725.1"/>
    <property type="molecule type" value="Genomic_DNA"/>
</dbReference>
<organism evidence="8">
    <name type="scientific">Haemonchus contortus</name>
    <name type="common">Barber pole worm</name>
    <dbReference type="NCBI Taxonomy" id="6289"/>
    <lineage>
        <taxon>Eukaryota</taxon>
        <taxon>Metazoa</taxon>
        <taxon>Ecdysozoa</taxon>
        <taxon>Nematoda</taxon>
        <taxon>Chromadorea</taxon>
        <taxon>Rhabditida</taxon>
        <taxon>Rhabditina</taxon>
        <taxon>Rhabditomorpha</taxon>
        <taxon>Strongyloidea</taxon>
        <taxon>Trichostrongylidae</taxon>
        <taxon>Haemonchus</taxon>
    </lineage>
</organism>
<name>W6NG57_HAECO</name>
<dbReference type="InterPro" id="IPR000504">
    <property type="entry name" value="RRM_dom"/>
</dbReference>